<sequence length="287" mass="32689">MPFPVLNGENSYSKLFVNTTSLNYLFLQRRIYADLKRRKIAAYPVYYLSLDTQKVIFTHTTFAHPLALLRATSSTASSISISPSQFPLPSTILAVTFSFNLQPHHRSAPAIQAIRSIRRRTYTSDLHSAWQREAPKPLALTIPRAVQPDRFDSLADRSLPHTRNLTDCSVLLQRITSYLQQRKFRFNRIPPELEQKLEIIFSRIVATGNNVWIPNSGILPYEATNEQHNSSDENDHHDDDPHIEVDFIKVLAKVKSGSLLGSVQMRCDAQNVKVGGEYLCNEYDDFS</sequence>
<dbReference type="Proteomes" id="UP000775213">
    <property type="component" value="Unassembled WGS sequence"/>
</dbReference>
<name>A0AAV7GDK6_DENCH</name>
<comment type="caution">
    <text evidence="1">The sequence shown here is derived from an EMBL/GenBank/DDBJ whole genome shotgun (WGS) entry which is preliminary data.</text>
</comment>
<dbReference type="EMBL" id="JAGFBR010000016">
    <property type="protein sequence ID" value="KAH0453773.1"/>
    <property type="molecule type" value="Genomic_DNA"/>
</dbReference>
<protein>
    <submittedName>
        <fullName evidence="1">Uncharacterized protein</fullName>
    </submittedName>
</protein>
<evidence type="ECO:0000313" key="1">
    <source>
        <dbReference type="EMBL" id="KAH0453773.1"/>
    </source>
</evidence>
<accession>A0AAV7GDK6</accession>
<proteinExistence type="predicted"/>
<gene>
    <name evidence="1" type="ORF">IEQ34_018097</name>
</gene>
<dbReference type="AlphaFoldDB" id="A0AAV7GDK6"/>
<keyword evidence="2" id="KW-1185">Reference proteome</keyword>
<reference evidence="1 2" key="1">
    <citation type="journal article" date="2021" name="Hortic Res">
        <title>Chromosome-scale assembly of the Dendrobium chrysotoxum genome enhances the understanding of orchid evolution.</title>
        <authorList>
            <person name="Zhang Y."/>
            <person name="Zhang G.Q."/>
            <person name="Zhang D."/>
            <person name="Liu X.D."/>
            <person name="Xu X.Y."/>
            <person name="Sun W.H."/>
            <person name="Yu X."/>
            <person name="Zhu X."/>
            <person name="Wang Z.W."/>
            <person name="Zhao X."/>
            <person name="Zhong W.Y."/>
            <person name="Chen H."/>
            <person name="Yin W.L."/>
            <person name="Huang T."/>
            <person name="Niu S.C."/>
            <person name="Liu Z.J."/>
        </authorList>
    </citation>
    <scope>NUCLEOTIDE SEQUENCE [LARGE SCALE GENOMIC DNA]</scope>
    <source>
        <strain evidence="1">Lindl</strain>
    </source>
</reference>
<evidence type="ECO:0000313" key="2">
    <source>
        <dbReference type="Proteomes" id="UP000775213"/>
    </source>
</evidence>
<organism evidence="1 2">
    <name type="scientific">Dendrobium chrysotoxum</name>
    <name type="common">Orchid</name>
    <dbReference type="NCBI Taxonomy" id="161865"/>
    <lineage>
        <taxon>Eukaryota</taxon>
        <taxon>Viridiplantae</taxon>
        <taxon>Streptophyta</taxon>
        <taxon>Embryophyta</taxon>
        <taxon>Tracheophyta</taxon>
        <taxon>Spermatophyta</taxon>
        <taxon>Magnoliopsida</taxon>
        <taxon>Liliopsida</taxon>
        <taxon>Asparagales</taxon>
        <taxon>Orchidaceae</taxon>
        <taxon>Epidendroideae</taxon>
        <taxon>Malaxideae</taxon>
        <taxon>Dendrobiinae</taxon>
        <taxon>Dendrobium</taxon>
    </lineage>
</organism>